<proteinExistence type="predicted"/>
<feature type="domain" description="HTH tetR-type" evidence="3">
    <location>
        <begin position="11"/>
        <end position="71"/>
    </location>
</feature>
<gene>
    <name evidence="4" type="ORF">HUK84_10200</name>
</gene>
<reference evidence="4 5" key="1">
    <citation type="submission" date="2020-06" db="EMBL/GenBank/DDBJ databases">
        <title>Description of novel acetic acid bacteria.</title>
        <authorList>
            <person name="Sombolestani A."/>
        </authorList>
    </citation>
    <scope>NUCLEOTIDE SEQUENCE [LARGE SCALE GENOMIC DNA]</scope>
    <source>
        <strain evidence="4 5">LMG 31431</strain>
    </source>
</reference>
<dbReference type="Gene3D" id="1.10.357.10">
    <property type="entry name" value="Tetracycline Repressor, domain 2"/>
    <property type="match status" value="1"/>
</dbReference>
<dbReference type="AlphaFoldDB" id="A0A7Y7IWT4"/>
<accession>A0A7Y7IWT4</accession>
<evidence type="ECO:0000256" key="2">
    <source>
        <dbReference type="PROSITE-ProRule" id="PRU00335"/>
    </source>
</evidence>
<evidence type="ECO:0000313" key="4">
    <source>
        <dbReference type="EMBL" id="NVN11488.1"/>
    </source>
</evidence>
<organism evidence="4 5">
    <name type="scientific">Nguyenibacter vanlangensis</name>
    <dbReference type="NCBI Taxonomy" id="1216886"/>
    <lineage>
        <taxon>Bacteria</taxon>
        <taxon>Pseudomonadati</taxon>
        <taxon>Pseudomonadota</taxon>
        <taxon>Alphaproteobacteria</taxon>
        <taxon>Acetobacterales</taxon>
        <taxon>Acetobacteraceae</taxon>
        <taxon>Nguyenibacter</taxon>
    </lineage>
</organism>
<dbReference type="RefSeq" id="WP_176640195.1">
    <property type="nucleotide sequence ID" value="NZ_JABXXP010000187.1"/>
</dbReference>
<keyword evidence="1 2" id="KW-0238">DNA-binding</keyword>
<protein>
    <submittedName>
        <fullName evidence="4">TetR/AcrR family transcriptional regulator</fullName>
    </submittedName>
</protein>
<feature type="DNA-binding region" description="H-T-H motif" evidence="2">
    <location>
        <begin position="34"/>
        <end position="53"/>
    </location>
</feature>
<comment type="caution">
    <text evidence="4">The sequence shown here is derived from an EMBL/GenBank/DDBJ whole genome shotgun (WGS) entry which is preliminary data.</text>
</comment>
<dbReference type="Proteomes" id="UP000534870">
    <property type="component" value="Unassembled WGS sequence"/>
</dbReference>
<dbReference type="PROSITE" id="PS50977">
    <property type="entry name" value="HTH_TETR_2"/>
    <property type="match status" value="1"/>
</dbReference>
<evidence type="ECO:0000256" key="1">
    <source>
        <dbReference type="ARBA" id="ARBA00023125"/>
    </source>
</evidence>
<name>A0A7Y7IWT4_9PROT</name>
<dbReference type="EMBL" id="JABXXP010000187">
    <property type="protein sequence ID" value="NVN11488.1"/>
    <property type="molecule type" value="Genomic_DNA"/>
</dbReference>
<evidence type="ECO:0000313" key="5">
    <source>
        <dbReference type="Proteomes" id="UP000534870"/>
    </source>
</evidence>
<dbReference type="SUPFAM" id="SSF46689">
    <property type="entry name" value="Homeodomain-like"/>
    <property type="match status" value="1"/>
</dbReference>
<dbReference type="InterPro" id="IPR009057">
    <property type="entry name" value="Homeodomain-like_sf"/>
</dbReference>
<evidence type="ECO:0000259" key="3">
    <source>
        <dbReference type="PROSITE" id="PS50977"/>
    </source>
</evidence>
<dbReference type="Pfam" id="PF00440">
    <property type="entry name" value="TetR_N"/>
    <property type="match status" value="1"/>
</dbReference>
<dbReference type="InterPro" id="IPR001647">
    <property type="entry name" value="HTH_TetR"/>
</dbReference>
<sequence length="187" mass="20291">MTDDAAPGDKASRRATLAGQAAELILQNGLGNMGLRGLARQLQTSDRMLLYYFGTKEALVIETLARVGEKFRSLLGRYSDGPRLPPGRFVAQVLAMGRDPAVAPYMRVWTELIARAAAGEAPYGTIAQKAVSDWLTWIESRLVPDPAHPERPAALLSIIEGVTFLEIASPGATRQVEQYLTQALDAQ</sequence>
<dbReference type="GO" id="GO:0003677">
    <property type="term" value="F:DNA binding"/>
    <property type="evidence" value="ECO:0007669"/>
    <property type="project" value="UniProtKB-UniRule"/>
</dbReference>